<keyword evidence="9" id="KW-0521">NADP</keyword>
<keyword evidence="5" id="KW-0677">Repeat</keyword>
<dbReference type="SMART" id="SM00028">
    <property type="entry name" value="TPR"/>
    <property type="match status" value="5"/>
</dbReference>
<name>A0A817Z6U7_9BILA</name>
<evidence type="ECO:0000313" key="18">
    <source>
        <dbReference type="Proteomes" id="UP000663825"/>
    </source>
</evidence>
<dbReference type="GO" id="GO:0016779">
    <property type="term" value="F:nucleotidyltransferase activity"/>
    <property type="evidence" value="ECO:0007669"/>
    <property type="project" value="UniProtKB-KW"/>
</dbReference>
<dbReference type="EC" id="2.4.2.31" evidence="9"/>
<evidence type="ECO:0000313" key="19">
    <source>
        <dbReference type="Proteomes" id="UP000663873"/>
    </source>
</evidence>
<evidence type="ECO:0000313" key="14">
    <source>
        <dbReference type="EMBL" id="CAF4189995.1"/>
    </source>
</evidence>
<evidence type="ECO:0000256" key="6">
    <source>
        <dbReference type="ARBA" id="ARBA00022803"/>
    </source>
</evidence>
<dbReference type="PROSITE" id="PS50005">
    <property type="entry name" value="TPR"/>
    <property type="match status" value="2"/>
</dbReference>
<dbReference type="AlphaFoldDB" id="A0A817Z6U7"/>
<dbReference type="Pfam" id="PF13424">
    <property type="entry name" value="TPR_12"/>
    <property type="match status" value="1"/>
</dbReference>
<dbReference type="EMBL" id="CAJNXB010004708">
    <property type="protein sequence ID" value="CAF3389536.1"/>
    <property type="molecule type" value="Genomic_DNA"/>
</dbReference>
<evidence type="ECO:0000256" key="9">
    <source>
        <dbReference type="RuleBase" id="RU361228"/>
    </source>
</evidence>
<dbReference type="Proteomes" id="UP000663869">
    <property type="component" value="Unassembled WGS sequence"/>
</dbReference>
<dbReference type="Proteomes" id="UP000663862">
    <property type="component" value="Unassembled WGS sequence"/>
</dbReference>
<feature type="repeat" description="TPR" evidence="8">
    <location>
        <begin position="564"/>
        <end position="597"/>
    </location>
</feature>
<keyword evidence="3 9" id="KW-0808">Transferase</keyword>
<protein>
    <recommendedName>
        <fullName evidence="9">NAD(P)(+)--arginine ADP-ribosyltransferase</fullName>
        <ecNumber evidence="9">2.4.2.31</ecNumber>
    </recommendedName>
    <alternativeName>
        <fullName evidence="9">Mono(ADP-ribosyl)transferase</fullName>
    </alternativeName>
</protein>
<comment type="caution">
    <text evidence="10">The sequence shown here is derived from an EMBL/GenBank/DDBJ whole genome shotgun (WGS) entry which is preliminary data.</text>
</comment>
<reference evidence="10" key="1">
    <citation type="submission" date="2021-02" db="EMBL/GenBank/DDBJ databases">
        <authorList>
            <person name="Nowell W R."/>
        </authorList>
    </citation>
    <scope>NUCLEOTIDE SEQUENCE</scope>
</reference>
<evidence type="ECO:0000313" key="11">
    <source>
        <dbReference type="EMBL" id="CAF3471656.1"/>
    </source>
</evidence>
<sequence length="783" mass="89715">MNLKDLLKCISKEISPQNNRRISTTITRITSSPCPIEEMGIILSSFNSANEAILSSSSHAGQIIADLVALMTKETGLATELKFSLPKMIERNHLKRYGKEPEPTLILWLTNTVITKASKQKLHNIVDQVEIFDNVDECIDNLISMNNQKVFLIVSCLHMNIIPSIWQIPQLLCIYVLCKDAIKHDGNYQNVYTIYYDENDLMKQLDDDIKLHSNVDNTLPMRILSKSSNEKSCRDLNSDEYVSFIWFQLLIEILILMPDTEDAKNSMINECLLCYKNNNNELNKINCFKETYCSEKTIDWYTKDSFVYRLLNTALRTENIDIIFKFRYFIKNLHNNLISLQKYSTQMLSSPKFTVFRGQHLSNSELKMLLSNIGGLISMNSFLSTTLNRNLALTFAGDGSRSPLLESVLFQLECNTITNRKPFASTNTSESEILFSIGAIFRIENIGKLKDNNNIWFINLMSVDDNENETHMKELTDHLMENISPNPTVESIAAILSTMGECQKAQKYYEMALKNIPSNDVSNIARITTCIGDCEKDSNLALKAYTDALQLEQQSSNQSSIAIAHLYERIGVTNFKLFNYEDALGFHKKALEIYHNESLSPEESCFALAYYNIGRVYNKLDDKQSALDNLEKSIEIFSKSSLLVEPNLALIYNELSSVHLSLKNYDISLVYLEIALDINMKSPYLTKKLSIARNYFDIGLVLYEKRTADEKSLETLQKAAESYGKILPIDRETLAQIHDNMAMIYCRQREWIRAIQAYAKSCEYRFGHKRKNDFYIVNSTCLN</sequence>
<evidence type="ECO:0000256" key="8">
    <source>
        <dbReference type="PROSITE-ProRule" id="PRU00339"/>
    </source>
</evidence>
<keyword evidence="6 8" id="KW-0802">TPR repeat</keyword>
<dbReference type="PANTHER" id="PTHR45641:SF19">
    <property type="entry name" value="NEPHROCYSTIN-3"/>
    <property type="match status" value="1"/>
</dbReference>
<feature type="repeat" description="TPR" evidence="8">
    <location>
        <begin position="607"/>
        <end position="640"/>
    </location>
</feature>
<dbReference type="Gene3D" id="3.90.176.10">
    <property type="entry name" value="Toxin ADP-ribosyltransferase, Chain A, domain 1"/>
    <property type="match status" value="1"/>
</dbReference>
<dbReference type="Proteomes" id="UP000663851">
    <property type="component" value="Unassembled WGS sequence"/>
</dbReference>
<organism evidence="10 18">
    <name type="scientific">Rotaria socialis</name>
    <dbReference type="NCBI Taxonomy" id="392032"/>
    <lineage>
        <taxon>Eukaryota</taxon>
        <taxon>Metazoa</taxon>
        <taxon>Spiralia</taxon>
        <taxon>Gnathifera</taxon>
        <taxon>Rotifera</taxon>
        <taxon>Eurotatoria</taxon>
        <taxon>Bdelloidea</taxon>
        <taxon>Philodinida</taxon>
        <taxon>Philodinidae</taxon>
        <taxon>Rotaria</taxon>
    </lineage>
</organism>
<evidence type="ECO:0000256" key="7">
    <source>
        <dbReference type="ARBA" id="ARBA00047597"/>
    </source>
</evidence>
<dbReference type="Proteomes" id="UP000663872">
    <property type="component" value="Unassembled WGS sequence"/>
</dbReference>
<dbReference type="SUPFAM" id="SSF48452">
    <property type="entry name" value="TPR-like"/>
    <property type="match status" value="1"/>
</dbReference>
<dbReference type="EMBL" id="CAJNYD010004336">
    <property type="protein sequence ID" value="CAF3590785.1"/>
    <property type="molecule type" value="Genomic_DNA"/>
</dbReference>
<dbReference type="Gene3D" id="1.25.40.10">
    <property type="entry name" value="Tetratricopeptide repeat domain"/>
    <property type="match status" value="2"/>
</dbReference>
<keyword evidence="19" id="KW-1185">Reference proteome</keyword>
<dbReference type="EMBL" id="CAJOBQ010000933">
    <property type="protein sequence ID" value="CAF4435965.1"/>
    <property type="molecule type" value="Genomic_DNA"/>
</dbReference>
<dbReference type="InterPro" id="IPR011990">
    <property type="entry name" value="TPR-like_helical_dom_sf"/>
</dbReference>
<gene>
    <name evidence="11" type="ORF">FME351_LOCUS14873</name>
    <name evidence="13" type="ORF">GRG538_LOCUS27459</name>
    <name evidence="15" type="ORF">HFQ381_LOCUS7864</name>
    <name evidence="12" type="ORF">LUA448_LOCUS29928</name>
    <name evidence="17" type="ORF">QYT958_LOCUS6443</name>
    <name evidence="10" type="ORF">TIS948_LOCUS26707</name>
    <name evidence="16" type="ORF">TSG867_LOCUS15758</name>
    <name evidence="14" type="ORF">UJA718_LOCUS5869</name>
</gene>
<evidence type="ECO:0000256" key="1">
    <source>
        <dbReference type="ARBA" id="ARBA00009558"/>
    </source>
</evidence>
<dbReference type="EMBL" id="CAJOBR010000573">
    <property type="protein sequence ID" value="CAF4524641.1"/>
    <property type="molecule type" value="Genomic_DNA"/>
</dbReference>
<dbReference type="OrthoDB" id="10389194at2759"/>
<dbReference type="PROSITE" id="PS51996">
    <property type="entry name" value="TR_MART"/>
    <property type="match status" value="1"/>
</dbReference>
<dbReference type="Proteomes" id="UP000663833">
    <property type="component" value="Unassembled WGS sequence"/>
</dbReference>
<keyword evidence="2 9" id="KW-0328">Glycosyltransferase</keyword>
<dbReference type="EMBL" id="CAJNYT010004754">
    <property type="protein sequence ID" value="CAF3687523.1"/>
    <property type="molecule type" value="Genomic_DNA"/>
</dbReference>
<evidence type="ECO:0000256" key="2">
    <source>
        <dbReference type="ARBA" id="ARBA00022676"/>
    </source>
</evidence>
<accession>A0A817Z6U7</accession>
<dbReference type="InterPro" id="IPR000768">
    <property type="entry name" value="ART"/>
</dbReference>
<keyword evidence="4" id="KW-0548">Nucleotidyltransferase</keyword>
<evidence type="ECO:0000256" key="4">
    <source>
        <dbReference type="ARBA" id="ARBA00022695"/>
    </source>
</evidence>
<dbReference type="EMBL" id="CAJOBO010000382">
    <property type="protein sequence ID" value="CAF4207778.1"/>
    <property type="molecule type" value="Genomic_DNA"/>
</dbReference>
<evidence type="ECO:0000313" key="13">
    <source>
        <dbReference type="EMBL" id="CAF3687523.1"/>
    </source>
</evidence>
<evidence type="ECO:0000313" key="15">
    <source>
        <dbReference type="EMBL" id="CAF4207778.1"/>
    </source>
</evidence>
<dbReference type="EMBL" id="CAJOBP010000528">
    <property type="protein sequence ID" value="CAF4189995.1"/>
    <property type="molecule type" value="Genomic_DNA"/>
</dbReference>
<keyword evidence="9" id="KW-0520">NAD</keyword>
<evidence type="ECO:0000256" key="3">
    <source>
        <dbReference type="ARBA" id="ARBA00022679"/>
    </source>
</evidence>
<proteinExistence type="inferred from homology"/>
<dbReference type="Proteomes" id="UP000663825">
    <property type="component" value="Unassembled WGS sequence"/>
</dbReference>
<comment type="catalytic activity">
    <reaction evidence="7 9">
        <text>L-arginyl-[protein] + NAD(+) = N(omega)-(ADP-D-ribosyl)-L-arginyl-[protein] + nicotinamide + H(+)</text>
        <dbReference type="Rhea" id="RHEA:19149"/>
        <dbReference type="Rhea" id="RHEA-COMP:10532"/>
        <dbReference type="Rhea" id="RHEA-COMP:15087"/>
        <dbReference type="ChEBI" id="CHEBI:15378"/>
        <dbReference type="ChEBI" id="CHEBI:17154"/>
        <dbReference type="ChEBI" id="CHEBI:29965"/>
        <dbReference type="ChEBI" id="CHEBI:57540"/>
        <dbReference type="ChEBI" id="CHEBI:142554"/>
        <dbReference type="EC" id="2.4.2.31"/>
    </reaction>
</comment>
<comment type="similarity">
    <text evidence="1 9">Belongs to the Arg-specific ADP-ribosyltransferase family.</text>
</comment>
<evidence type="ECO:0000313" key="10">
    <source>
        <dbReference type="EMBL" id="CAF3389536.1"/>
    </source>
</evidence>
<dbReference type="Proteomes" id="UP000663873">
    <property type="component" value="Unassembled WGS sequence"/>
</dbReference>
<dbReference type="GO" id="GO:0106274">
    <property type="term" value="F:NAD+-protein-arginine ADP-ribosyltransferase activity"/>
    <property type="evidence" value="ECO:0007669"/>
    <property type="project" value="UniProtKB-EC"/>
</dbReference>
<evidence type="ECO:0000313" key="12">
    <source>
        <dbReference type="EMBL" id="CAF3590785.1"/>
    </source>
</evidence>
<dbReference type="EMBL" id="CAJNYU010001824">
    <property type="protein sequence ID" value="CAF3471656.1"/>
    <property type="molecule type" value="Genomic_DNA"/>
</dbReference>
<evidence type="ECO:0000313" key="16">
    <source>
        <dbReference type="EMBL" id="CAF4435965.1"/>
    </source>
</evidence>
<dbReference type="InterPro" id="IPR019734">
    <property type="entry name" value="TPR_rpt"/>
</dbReference>
<evidence type="ECO:0000256" key="5">
    <source>
        <dbReference type="ARBA" id="ARBA00022737"/>
    </source>
</evidence>
<dbReference type="Proteomes" id="UP000663848">
    <property type="component" value="Unassembled WGS sequence"/>
</dbReference>
<dbReference type="PANTHER" id="PTHR45641">
    <property type="entry name" value="TETRATRICOPEPTIDE REPEAT PROTEIN (AFU_ORTHOLOGUE AFUA_6G03870)"/>
    <property type="match status" value="1"/>
</dbReference>
<evidence type="ECO:0000313" key="17">
    <source>
        <dbReference type="EMBL" id="CAF4524641.1"/>
    </source>
</evidence>
<dbReference type="SUPFAM" id="SSF56399">
    <property type="entry name" value="ADP-ribosylation"/>
    <property type="match status" value="1"/>
</dbReference>
<dbReference type="Pfam" id="PF01129">
    <property type="entry name" value="ART"/>
    <property type="match status" value="1"/>
</dbReference>